<evidence type="ECO:0008006" key="6">
    <source>
        <dbReference type="Google" id="ProtNLM"/>
    </source>
</evidence>
<dbReference type="InterPro" id="IPR043831">
    <property type="entry name" value="DUF5808"/>
</dbReference>
<dbReference type="InterPro" id="IPR012867">
    <property type="entry name" value="DUF1648"/>
</dbReference>
<feature type="transmembrane region" description="Helical" evidence="1">
    <location>
        <begin position="287"/>
        <end position="309"/>
    </location>
</feature>
<evidence type="ECO:0000313" key="5">
    <source>
        <dbReference type="Proteomes" id="UP000215199"/>
    </source>
</evidence>
<dbReference type="PANTHER" id="PTHR37810:SF9">
    <property type="entry name" value="MEMBRANE PROTEIN"/>
    <property type="match status" value="1"/>
</dbReference>
<feature type="transmembrane region" description="Helical" evidence="1">
    <location>
        <begin position="106"/>
        <end position="125"/>
    </location>
</feature>
<evidence type="ECO:0000256" key="1">
    <source>
        <dbReference type="SAM" id="Phobius"/>
    </source>
</evidence>
<feature type="transmembrane region" description="Helical" evidence="1">
    <location>
        <begin position="83"/>
        <end position="100"/>
    </location>
</feature>
<name>A0A229SKC8_9PSEU</name>
<dbReference type="Proteomes" id="UP000215199">
    <property type="component" value="Unassembled WGS sequence"/>
</dbReference>
<sequence length="387" mass="41391">MACRRGARDLPVGSRFVRLRAAGGHAMIVAVIVSAALSVLVLVLALVLPAITSPTVPFGVRVPAGHAHDPAVTQQTRLYRRRVLAGGIAAAGGCVALFGVTGETVLLPVSVLVLLGLWYGCFFLANHEIRAAKAAGGWYEGLRQRITVDTGLRTDPPRFPWLWLTPALVITVATVVVGVILYPSMPAVLPVHHGAHGSPDRQAAKSVGTAFSLVFVQIGMTALLGGIATAIVHRSRPDIDPAHPRSSARWHRRYMALAAKTLLGLVAMIDLGMLGSSLLMWTGTVTSWAPLVVVLPILAAVVVAIVVLARNNRVRDEEEPDTGLTHRDDDKYWRGGLFYVNRDDHALMVPRRFGVGWTLNFGNPRAAMLLAAVAALIGLVITLRFTG</sequence>
<feature type="transmembrane region" description="Helical" evidence="1">
    <location>
        <begin position="161"/>
        <end position="182"/>
    </location>
</feature>
<dbReference type="PANTHER" id="PTHR37810">
    <property type="entry name" value="IMMUNITY PROTEIN SDPI"/>
    <property type="match status" value="1"/>
</dbReference>
<organism evidence="4 5">
    <name type="scientific">Amycolatopsis vastitatis</name>
    <dbReference type="NCBI Taxonomy" id="1905142"/>
    <lineage>
        <taxon>Bacteria</taxon>
        <taxon>Bacillati</taxon>
        <taxon>Actinomycetota</taxon>
        <taxon>Actinomycetes</taxon>
        <taxon>Pseudonocardiales</taxon>
        <taxon>Pseudonocardiaceae</taxon>
        <taxon>Amycolatopsis</taxon>
    </lineage>
</organism>
<dbReference type="EMBL" id="NMUL01000091">
    <property type="protein sequence ID" value="OXM59184.1"/>
    <property type="molecule type" value="Genomic_DNA"/>
</dbReference>
<keyword evidence="1" id="KW-0472">Membrane</keyword>
<dbReference type="GO" id="GO:0009636">
    <property type="term" value="P:response to toxic substance"/>
    <property type="evidence" value="ECO:0007669"/>
    <property type="project" value="TreeGrafter"/>
</dbReference>
<evidence type="ECO:0000259" key="2">
    <source>
        <dbReference type="Pfam" id="PF07853"/>
    </source>
</evidence>
<keyword evidence="1" id="KW-0812">Transmembrane</keyword>
<feature type="domain" description="DUF5808" evidence="3">
    <location>
        <begin position="342"/>
        <end position="366"/>
    </location>
</feature>
<feature type="transmembrane region" description="Helical" evidence="1">
    <location>
        <begin position="26"/>
        <end position="51"/>
    </location>
</feature>
<evidence type="ECO:0000313" key="4">
    <source>
        <dbReference type="EMBL" id="OXM59184.1"/>
    </source>
</evidence>
<keyword evidence="5" id="KW-1185">Reference proteome</keyword>
<reference evidence="5" key="1">
    <citation type="submission" date="2017-07" db="EMBL/GenBank/DDBJ databases">
        <title>Comparative genome mining reveals phylogenetic distribution patterns of secondary metabolites in Amycolatopsis.</title>
        <authorList>
            <person name="Adamek M."/>
            <person name="Alanjary M."/>
            <person name="Sales-Ortells H."/>
            <person name="Goodfellow M."/>
            <person name="Bull A.T."/>
            <person name="Kalinowski J."/>
            <person name="Ziemert N."/>
        </authorList>
    </citation>
    <scope>NUCLEOTIDE SEQUENCE [LARGE SCALE GENOMIC DNA]</scope>
    <source>
        <strain evidence="5">H5</strain>
    </source>
</reference>
<feature type="transmembrane region" description="Helical" evidence="1">
    <location>
        <begin position="210"/>
        <end position="233"/>
    </location>
</feature>
<feature type="transmembrane region" description="Helical" evidence="1">
    <location>
        <begin position="254"/>
        <end position="281"/>
    </location>
</feature>
<dbReference type="Pfam" id="PF07853">
    <property type="entry name" value="DUF1648"/>
    <property type="match status" value="1"/>
</dbReference>
<feature type="transmembrane region" description="Helical" evidence="1">
    <location>
        <begin position="366"/>
        <end position="385"/>
    </location>
</feature>
<feature type="domain" description="DUF1648" evidence="2">
    <location>
        <begin position="169"/>
        <end position="217"/>
    </location>
</feature>
<evidence type="ECO:0000259" key="3">
    <source>
        <dbReference type="Pfam" id="PF19124"/>
    </source>
</evidence>
<dbReference type="AlphaFoldDB" id="A0A229SKC8"/>
<proteinExistence type="predicted"/>
<gene>
    <name evidence="4" type="ORF">CF165_48905</name>
</gene>
<accession>A0A229SKC8</accession>
<keyword evidence="1" id="KW-1133">Transmembrane helix</keyword>
<comment type="caution">
    <text evidence="4">The sequence shown here is derived from an EMBL/GenBank/DDBJ whole genome shotgun (WGS) entry which is preliminary data.</text>
</comment>
<protein>
    <recommendedName>
        <fullName evidence="6">DUF1648 domain-containing protein</fullName>
    </recommendedName>
</protein>
<dbReference type="Pfam" id="PF19124">
    <property type="entry name" value="DUF5808"/>
    <property type="match status" value="1"/>
</dbReference>